<dbReference type="GO" id="GO:0008967">
    <property type="term" value="F:phosphoglycolate phosphatase activity"/>
    <property type="evidence" value="ECO:0007669"/>
    <property type="project" value="TreeGrafter"/>
</dbReference>
<dbReference type="Proteomes" id="UP000176689">
    <property type="component" value="Unassembled WGS sequence"/>
</dbReference>
<dbReference type="InterPro" id="IPR050155">
    <property type="entry name" value="HAD-like_hydrolase_sf"/>
</dbReference>
<dbReference type="AlphaFoldDB" id="A0A1F6EBY6"/>
<dbReference type="EMBL" id="MFLP01000010">
    <property type="protein sequence ID" value="OGG71184.1"/>
    <property type="molecule type" value="Genomic_DNA"/>
</dbReference>
<dbReference type="PANTHER" id="PTHR43434:SF1">
    <property type="entry name" value="PHOSPHOGLYCOLATE PHOSPHATASE"/>
    <property type="match status" value="1"/>
</dbReference>
<accession>A0A1F6EBY6</accession>
<evidence type="ECO:0008006" key="3">
    <source>
        <dbReference type="Google" id="ProtNLM"/>
    </source>
</evidence>
<dbReference type="SUPFAM" id="SSF56784">
    <property type="entry name" value="HAD-like"/>
    <property type="match status" value="1"/>
</dbReference>
<gene>
    <name evidence="1" type="ORF">A3F27_02730</name>
</gene>
<dbReference type="Gene3D" id="1.10.150.240">
    <property type="entry name" value="Putative phosphatase, domain 2"/>
    <property type="match status" value="1"/>
</dbReference>
<dbReference type="Gene3D" id="3.40.50.1000">
    <property type="entry name" value="HAD superfamily/HAD-like"/>
    <property type="match status" value="1"/>
</dbReference>
<dbReference type="SFLD" id="SFLDG01129">
    <property type="entry name" value="C1.5:_HAD__Beta-PGM__Phosphata"/>
    <property type="match status" value="1"/>
</dbReference>
<dbReference type="PANTHER" id="PTHR43434">
    <property type="entry name" value="PHOSPHOGLYCOLATE PHOSPHATASE"/>
    <property type="match status" value="1"/>
</dbReference>
<evidence type="ECO:0000313" key="2">
    <source>
        <dbReference type="Proteomes" id="UP000176689"/>
    </source>
</evidence>
<dbReference type="InterPro" id="IPR036412">
    <property type="entry name" value="HAD-like_sf"/>
</dbReference>
<dbReference type="InterPro" id="IPR023214">
    <property type="entry name" value="HAD_sf"/>
</dbReference>
<dbReference type="GO" id="GO:0006281">
    <property type="term" value="P:DNA repair"/>
    <property type="evidence" value="ECO:0007669"/>
    <property type="project" value="TreeGrafter"/>
</dbReference>
<dbReference type="Pfam" id="PF13419">
    <property type="entry name" value="HAD_2"/>
    <property type="match status" value="1"/>
</dbReference>
<organism evidence="1 2">
    <name type="scientific">Candidatus Kaiserbacteria bacterium RIFCSPHIGHO2_12_FULL_53_13</name>
    <dbReference type="NCBI Taxonomy" id="1798502"/>
    <lineage>
        <taxon>Bacteria</taxon>
        <taxon>Candidatus Kaiseribacteriota</taxon>
    </lineage>
</organism>
<dbReference type="InterPro" id="IPR023198">
    <property type="entry name" value="PGP-like_dom2"/>
</dbReference>
<dbReference type="InterPro" id="IPR041492">
    <property type="entry name" value="HAD_2"/>
</dbReference>
<comment type="caution">
    <text evidence="1">The sequence shown here is derived from an EMBL/GenBank/DDBJ whole genome shotgun (WGS) entry which is preliminary data.</text>
</comment>
<dbReference type="GO" id="GO:0005829">
    <property type="term" value="C:cytosol"/>
    <property type="evidence" value="ECO:0007669"/>
    <property type="project" value="TreeGrafter"/>
</dbReference>
<name>A0A1F6EBY6_9BACT</name>
<proteinExistence type="predicted"/>
<dbReference type="SFLD" id="SFLDS00003">
    <property type="entry name" value="Haloacid_Dehalogenase"/>
    <property type="match status" value="1"/>
</dbReference>
<sequence length="219" mass="25274">MIKLVVFDWNGVLIADTQATLDIDNHIFRSTGRKQIDIKTYREKFTMPVRDFFVAMGFSEEEIARESRNVQKLFHSIYEPRIAKIRTRGGARQLLQFLKDRNIEAVILSNHTKEGLQNQLERLGIGHHFSRVITNDMHATMERKNKADKLAYLVKKSSYKKNEILIIGDSPEEAEAGKRAGIRTVAITGGYYSTRRLKEAKPDYLIHNLLDMIDIIKKV</sequence>
<evidence type="ECO:0000313" key="1">
    <source>
        <dbReference type="EMBL" id="OGG71184.1"/>
    </source>
</evidence>
<reference evidence="1 2" key="1">
    <citation type="journal article" date="2016" name="Nat. Commun.">
        <title>Thousands of microbial genomes shed light on interconnected biogeochemical processes in an aquifer system.</title>
        <authorList>
            <person name="Anantharaman K."/>
            <person name="Brown C.T."/>
            <person name="Hug L.A."/>
            <person name="Sharon I."/>
            <person name="Castelle C.J."/>
            <person name="Probst A.J."/>
            <person name="Thomas B.C."/>
            <person name="Singh A."/>
            <person name="Wilkins M.J."/>
            <person name="Karaoz U."/>
            <person name="Brodie E.L."/>
            <person name="Williams K.H."/>
            <person name="Hubbard S.S."/>
            <person name="Banfield J.F."/>
        </authorList>
    </citation>
    <scope>NUCLEOTIDE SEQUENCE [LARGE SCALE GENOMIC DNA]</scope>
</reference>
<protein>
    <recommendedName>
        <fullName evidence="3">HAD family hydrolase</fullName>
    </recommendedName>
</protein>